<organism evidence="3 4">
    <name type="scientific">Lyngbya aestuarii BL J</name>
    <dbReference type="NCBI Taxonomy" id="1348334"/>
    <lineage>
        <taxon>Bacteria</taxon>
        <taxon>Bacillati</taxon>
        <taxon>Cyanobacteriota</taxon>
        <taxon>Cyanophyceae</taxon>
        <taxon>Oscillatoriophycideae</taxon>
        <taxon>Oscillatoriales</taxon>
        <taxon>Microcoleaceae</taxon>
        <taxon>Lyngbya</taxon>
    </lineage>
</organism>
<keyword evidence="1" id="KW-1133">Transmembrane helix</keyword>
<evidence type="ECO:0000313" key="3">
    <source>
        <dbReference type="EMBL" id="ERT08477.1"/>
    </source>
</evidence>
<evidence type="ECO:0000259" key="2">
    <source>
        <dbReference type="Pfam" id="PF22570"/>
    </source>
</evidence>
<feature type="domain" description="LiaF transmembrane" evidence="2">
    <location>
        <begin position="8"/>
        <end position="109"/>
    </location>
</feature>
<evidence type="ECO:0000313" key="4">
    <source>
        <dbReference type="Proteomes" id="UP000017127"/>
    </source>
</evidence>
<dbReference type="OrthoDB" id="531820at2"/>
<protein>
    <submittedName>
        <fullName evidence="3">Putative membrane protein</fullName>
    </submittedName>
</protein>
<dbReference type="EMBL" id="AUZM01000010">
    <property type="protein sequence ID" value="ERT08477.1"/>
    <property type="molecule type" value="Genomic_DNA"/>
</dbReference>
<reference evidence="3 4" key="1">
    <citation type="journal article" date="2013" name="Front. Microbiol.">
        <title>Comparative genomic analyses of the cyanobacterium, Lyngbya aestuarii BL J, a powerful hydrogen producer.</title>
        <authorList>
            <person name="Kothari A."/>
            <person name="Vaughn M."/>
            <person name="Garcia-Pichel F."/>
        </authorList>
    </citation>
    <scope>NUCLEOTIDE SEQUENCE [LARGE SCALE GENOMIC DNA]</scope>
    <source>
        <strain evidence="3 4">BL J</strain>
    </source>
</reference>
<feature type="transmembrane region" description="Helical" evidence="1">
    <location>
        <begin position="38"/>
        <end position="57"/>
    </location>
</feature>
<feature type="transmembrane region" description="Helical" evidence="1">
    <location>
        <begin position="89"/>
        <end position="106"/>
    </location>
</feature>
<dbReference type="Proteomes" id="UP000017127">
    <property type="component" value="Unassembled WGS sequence"/>
</dbReference>
<keyword evidence="1" id="KW-0812">Transmembrane</keyword>
<dbReference type="InterPro" id="IPR054331">
    <property type="entry name" value="LiaF_TM"/>
</dbReference>
<comment type="caution">
    <text evidence="3">The sequence shown here is derived from an EMBL/GenBank/DDBJ whole genome shotgun (WGS) entry which is preliminary data.</text>
</comment>
<keyword evidence="4" id="KW-1185">Reference proteome</keyword>
<gene>
    <name evidence="3" type="ORF">M595_1470</name>
</gene>
<feature type="transmembrane region" description="Helical" evidence="1">
    <location>
        <begin position="7"/>
        <end position="26"/>
    </location>
</feature>
<accession>U7QMJ4</accession>
<dbReference type="PATRIC" id="fig|1348334.3.peg.1433"/>
<name>U7QMJ4_9CYAN</name>
<proteinExistence type="predicted"/>
<dbReference type="Pfam" id="PF22570">
    <property type="entry name" value="LiaF-TM"/>
    <property type="match status" value="1"/>
</dbReference>
<dbReference type="AlphaFoldDB" id="U7QMJ4"/>
<feature type="transmembrane region" description="Helical" evidence="1">
    <location>
        <begin position="64"/>
        <end position="83"/>
    </location>
</feature>
<dbReference type="RefSeq" id="WP_023065301.1">
    <property type="nucleotide sequence ID" value="NZ_AUZM01000010.1"/>
</dbReference>
<sequence length="113" mass="12648">MRILISIAGVFLVLLGVYFLGQNIVFTSRILRYWWQDVSAASSVILLILGIVSLVFFPRETGNLGWVFVVAGVALVFINSRVLLKPTSLWSFFVAFVSMTAGFKLIRTGRIDF</sequence>
<keyword evidence="1" id="KW-0472">Membrane</keyword>
<evidence type="ECO:0000256" key="1">
    <source>
        <dbReference type="SAM" id="Phobius"/>
    </source>
</evidence>